<evidence type="ECO:0000259" key="1">
    <source>
        <dbReference type="PROSITE" id="PS50093"/>
    </source>
</evidence>
<dbReference type="RefSeq" id="WP_284283416.1">
    <property type="nucleotide sequence ID" value="NZ_BSOH01000005.1"/>
</dbReference>
<feature type="domain" description="PKD" evidence="1">
    <location>
        <begin position="311"/>
        <end position="385"/>
    </location>
</feature>
<protein>
    <recommendedName>
        <fullName evidence="1">PKD domain-containing protein</fullName>
    </recommendedName>
</protein>
<dbReference type="SUPFAM" id="SSF49299">
    <property type="entry name" value="PKD domain"/>
    <property type="match status" value="2"/>
</dbReference>
<proteinExistence type="predicted"/>
<dbReference type="Pfam" id="PF13585">
    <property type="entry name" value="CHU_C"/>
    <property type="match status" value="1"/>
</dbReference>
<dbReference type="PROSITE" id="PS50093">
    <property type="entry name" value="PKD"/>
    <property type="match status" value="1"/>
</dbReference>
<reference evidence="2" key="1">
    <citation type="journal article" date="2014" name="Int. J. Syst. Evol. Microbiol.">
        <title>Complete genome sequence of Corynebacterium casei LMG S-19264T (=DSM 44701T), isolated from a smear-ripened cheese.</title>
        <authorList>
            <consortium name="US DOE Joint Genome Institute (JGI-PGF)"/>
            <person name="Walter F."/>
            <person name="Albersmeier A."/>
            <person name="Kalinowski J."/>
            <person name="Ruckert C."/>
        </authorList>
    </citation>
    <scope>NUCLEOTIDE SEQUENCE</scope>
    <source>
        <strain evidence="2">NBRC 108769</strain>
    </source>
</reference>
<name>A0AA37SRF3_9BACT</name>
<reference evidence="2" key="2">
    <citation type="submission" date="2023-01" db="EMBL/GenBank/DDBJ databases">
        <title>Draft genome sequence of Portibacter lacus strain NBRC 108769.</title>
        <authorList>
            <person name="Sun Q."/>
            <person name="Mori K."/>
        </authorList>
    </citation>
    <scope>NUCLEOTIDE SEQUENCE</scope>
    <source>
        <strain evidence="2">NBRC 108769</strain>
    </source>
</reference>
<evidence type="ECO:0000313" key="2">
    <source>
        <dbReference type="EMBL" id="GLR16475.1"/>
    </source>
</evidence>
<dbReference type="AlphaFoldDB" id="A0AA37SRF3"/>
<comment type="caution">
    <text evidence="2">The sequence shown here is derived from an EMBL/GenBank/DDBJ whole genome shotgun (WGS) entry which is preliminary data.</text>
</comment>
<dbReference type="InterPro" id="IPR035986">
    <property type="entry name" value="PKD_dom_sf"/>
</dbReference>
<evidence type="ECO:0000313" key="3">
    <source>
        <dbReference type="Proteomes" id="UP001156666"/>
    </source>
</evidence>
<gene>
    <name evidence="2" type="ORF">GCM10007940_10900</name>
</gene>
<dbReference type="Gene3D" id="2.60.40.10">
    <property type="entry name" value="Immunoglobulins"/>
    <property type="match status" value="2"/>
</dbReference>
<keyword evidence="3" id="KW-1185">Reference proteome</keyword>
<dbReference type="Proteomes" id="UP001156666">
    <property type="component" value="Unassembled WGS sequence"/>
</dbReference>
<dbReference type="NCBIfam" id="TIGR04131">
    <property type="entry name" value="Bac_Flav_CTERM"/>
    <property type="match status" value="1"/>
</dbReference>
<dbReference type="InterPro" id="IPR026341">
    <property type="entry name" value="T9SS_type_B"/>
</dbReference>
<accession>A0AA37SRF3</accession>
<dbReference type="EMBL" id="BSOH01000005">
    <property type="protein sequence ID" value="GLR16475.1"/>
    <property type="molecule type" value="Genomic_DNA"/>
</dbReference>
<dbReference type="InterPro" id="IPR000601">
    <property type="entry name" value="PKD_dom"/>
</dbReference>
<sequence>MNYINKTKAGMKLIKVISSLFVLGLFLVPSNVKATHIVGGEITYRCLANWTFEVTLTLRRDCEFGSKEAQFDDPASVGIYDKSGELLWWLGQGGQLSIPFNQDDTLNTEYVPGCDFLGQGVCVHTSTYIDTITLPFRPGGYILAYSRCCRNETLTNITDPLQTGTTYSVALTNKAALECNNSPTFDESPALYICANEELVADMSATDPDGDSLVYRLCVPQDGASPENPQPQPPRGPLFEEVNFVSGFGVDNFLGGVPLTIDSETGIITATPNLVGQFLVGVCVDEYRDGELISSIKRDFEYNVRECIEGPNAEFTLENDPQCDGLEVTFTNTSTETDAYEWYFDFPNEDPAFKSTEESPTFTYPEEGFYTIKLISTRSADGCFSEFTKELGVFDSEVEAIFDVNFLTNECLDDSLDITLVSTSVEPNPDYEIELYEWTLSGEGYEASGSGETFRIIAPILDSISVTLKVTSETGCTDEISQTINTTENGLFASFEPDFEILECGDDSITVTLVSNSGSNNPAVTITDLKWTFNFGDFMTMGDVSPITVTLPREDSIRLLLEVSGSNGCMASLDTILDVQTINDEDIEFLSDTIGICPGDTTFLLASPNSDLIYTWTPEDGLIFDGDDRSNPKFTLAEGQKEAVYSLEVSDGNCSRGAGEVVIIDLSDAEPAEIAFTSVPMCGTTTVCFENISTPADGNYEFDFGSDAGMVDSMNNMICYTYDDFGLFKVTLNYLGGCGDQSFSRNLIVAPDVEINVDSDTIVYCTGEELNLVVTSETDGTVVEWYDEDENLIGEEFEITYNPEGDELLTVIGFNAGGCFDTAMIQLIEYKLDIEIDGPEIACAGDDATITITDNSGGNLTYVWTPEDAISGSNTGNEIVANADETTTFIISITNEDNGCILDTSFTLNVSDVSVELEADPIEVFQCNPTDISVVDENPDYTYEWNTGATTPSFTTDTLLETTTFSVTVTDENGCTAEASITINVLLPDCDENDVFLPTAFTPNGDNVNDVLKVESNFVKKMNLQIYDRWGELVFSTTNIDEGWDGSYEGKILAPDVYAYSLSATCSNGAVFNKVGNVTLIR</sequence>
<dbReference type="InterPro" id="IPR013783">
    <property type="entry name" value="Ig-like_fold"/>
</dbReference>
<organism evidence="2 3">
    <name type="scientific">Portibacter lacus</name>
    <dbReference type="NCBI Taxonomy" id="1099794"/>
    <lineage>
        <taxon>Bacteria</taxon>
        <taxon>Pseudomonadati</taxon>
        <taxon>Bacteroidota</taxon>
        <taxon>Saprospiria</taxon>
        <taxon>Saprospirales</taxon>
        <taxon>Haliscomenobacteraceae</taxon>
        <taxon>Portibacter</taxon>
    </lineage>
</organism>